<accession>A0A918Q6T7</accession>
<dbReference type="AlphaFoldDB" id="A0A918Q6T7"/>
<gene>
    <name evidence="1" type="ORF">GCM10011273_18550</name>
</gene>
<comment type="caution">
    <text evidence="1">The sequence shown here is derived from an EMBL/GenBank/DDBJ whole genome shotgun (WGS) entry which is preliminary data.</text>
</comment>
<evidence type="ECO:0000313" key="1">
    <source>
        <dbReference type="EMBL" id="GGZ32662.1"/>
    </source>
</evidence>
<proteinExistence type="predicted"/>
<dbReference type="Proteomes" id="UP000662572">
    <property type="component" value="Unassembled WGS sequence"/>
</dbReference>
<keyword evidence="2" id="KW-1185">Reference proteome</keyword>
<evidence type="ECO:0008006" key="3">
    <source>
        <dbReference type="Google" id="ProtNLM"/>
    </source>
</evidence>
<reference evidence="1" key="2">
    <citation type="submission" date="2020-09" db="EMBL/GenBank/DDBJ databases">
        <authorList>
            <person name="Sun Q."/>
            <person name="Kim S."/>
        </authorList>
    </citation>
    <scope>NUCLEOTIDE SEQUENCE</scope>
    <source>
        <strain evidence="1">KCTC 32296</strain>
    </source>
</reference>
<evidence type="ECO:0000313" key="2">
    <source>
        <dbReference type="Proteomes" id="UP000662572"/>
    </source>
</evidence>
<sequence>MTKTVRQIPISVLFFQAQNDYDVAPSIVLHKEMVKAGKVAEVNLYPAFGSSDRDGHSFAYRGISIWEADTFRFLDAYCGAD</sequence>
<name>A0A918Q6T7_9CAUL</name>
<dbReference type="RefSeq" id="WP_189486185.1">
    <property type="nucleotide sequence ID" value="NZ_BMZB01000002.1"/>
</dbReference>
<reference evidence="1" key="1">
    <citation type="journal article" date="2014" name="Int. J. Syst. Evol. Microbiol.">
        <title>Complete genome sequence of Corynebacterium casei LMG S-19264T (=DSM 44701T), isolated from a smear-ripened cheese.</title>
        <authorList>
            <consortium name="US DOE Joint Genome Institute (JGI-PGF)"/>
            <person name="Walter F."/>
            <person name="Albersmeier A."/>
            <person name="Kalinowski J."/>
            <person name="Ruckert C."/>
        </authorList>
    </citation>
    <scope>NUCLEOTIDE SEQUENCE</scope>
    <source>
        <strain evidence="1">KCTC 32296</strain>
    </source>
</reference>
<dbReference type="EMBL" id="BMZB01000002">
    <property type="protein sequence ID" value="GGZ32662.1"/>
    <property type="molecule type" value="Genomic_DNA"/>
</dbReference>
<organism evidence="1 2">
    <name type="scientific">Asticcacaulis endophyticus</name>
    <dbReference type="NCBI Taxonomy" id="1395890"/>
    <lineage>
        <taxon>Bacteria</taxon>
        <taxon>Pseudomonadati</taxon>
        <taxon>Pseudomonadota</taxon>
        <taxon>Alphaproteobacteria</taxon>
        <taxon>Caulobacterales</taxon>
        <taxon>Caulobacteraceae</taxon>
        <taxon>Asticcacaulis</taxon>
    </lineage>
</organism>
<protein>
    <recommendedName>
        <fullName evidence="3">Prolyl oligopeptidase family protein</fullName>
    </recommendedName>
</protein>